<organism evidence="2 3">
    <name type="scientific">Quercus lobata</name>
    <name type="common">Valley oak</name>
    <dbReference type="NCBI Taxonomy" id="97700"/>
    <lineage>
        <taxon>Eukaryota</taxon>
        <taxon>Viridiplantae</taxon>
        <taxon>Streptophyta</taxon>
        <taxon>Embryophyta</taxon>
        <taxon>Tracheophyta</taxon>
        <taxon>Spermatophyta</taxon>
        <taxon>Magnoliopsida</taxon>
        <taxon>eudicotyledons</taxon>
        <taxon>Gunneridae</taxon>
        <taxon>Pentapetalae</taxon>
        <taxon>rosids</taxon>
        <taxon>fabids</taxon>
        <taxon>Fagales</taxon>
        <taxon>Fagaceae</taxon>
        <taxon>Quercus</taxon>
    </lineage>
</organism>
<dbReference type="EnsemblPlants" id="QL05p029832:mrna">
    <property type="protein sequence ID" value="QL05p029832:mrna"/>
    <property type="gene ID" value="QL05p029832"/>
</dbReference>
<dbReference type="Pfam" id="PF25419">
    <property type="entry name" value="Ig_PIFI"/>
    <property type="match status" value="1"/>
</dbReference>
<accession>A0A7N2LMX7</accession>
<dbReference type="EMBL" id="LRBV02000005">
    <property type="status" value="NOT_ANNOTATED_CDS"/>
    <property type="molecule type" value="Genomic_DNA"/>
</dbReference>
<reference evidence="2 3" key="1">
    <citation type="journal article" date="2016" name="G3 (Bethesda)">
        <title>First Draft Assembly and Annotation of the Genome of a California Endemic Oak Quercus lobata Nee (Fagaceae).</title>
        <authorList>
            <person name="Sork V.L."/>
            <person name="Fitz-Gibbon S.T."/>
            <person name="Puiu D."/>
            <person name="Crepeau M."/>
            <person name="Gugger P.F."/>
            <person name="Sherman R."/>
            <person name="Stevens K."/>
            <person name="Langley C.H."/>
            <person name="Pellegrini M."/>
            <person name="Salzberg S.L."/>
        </authorList>
    </citation>
    <scope>NUCLEOTIDE SEQUENCE [LARGE SCALE GENOMIC DNA]</scope>
    <source>
        <strain evidence="2 3">cv. SW786</strain>
    </source>
</reference>
<dbReference type="Proteomes" id="UP000594261">
    <property type="component" value="Chromosome 5"/>
</dbReference>
<evidence type="ECO:0000259" key="1">
    <source>
        <dbReference type="Pfam" id="PF25419"/>
    </source>
</evidence>
<protein>
    <recommendedName>
        <fullName evidence="1">PIFI-like Ig-like domain-containing protein</fullName>
    </recommendedName>
</protein>
<feature type="domain" description="PIFI-like Ig-like" evidence="1">
    <location>
        <begin position="43"/>
        <end position="92"/>
    </location>
</feature>
<sequence>MQCVSNTNTTRLVSNSLEVRAAAAVTTSPVEETKEFTLPSWTMFELGKAPVYWKTMNGLPPSSGEKLTIFYNPTATNLVPNEEFGIAFNGNIFYNIRPYNILYIAISFLVHVN</sequence>
<evidence type="ECO:0000313" key="2">
    <source>
        <dbReference type="EnsemblPlants" id="QL05p029832:mrna"/>
    </source>
</evidence>
<dbReference type="AlphaFoldDB" id="A0A7N2LMX7"/>
<dbReference type="Gramene" id="QL05p029832:mrna">
    <property type="protein sequence ID" value="QL05p029832:mrna"/>
    <property type="gene ID" value="QL05p029832"/>
</dbReference>
<reference evidence="2" key="2">
    <citation type="submission" date="2021-01" db="UniProtKB">
        <authorList>
            <consortium name="EnsemblPlants"/>
        </authorList>
    </citation>
    <scope>IDENTIFICATION</scope>
</reference>
<dbReference type="InterPro" id="IPR057612">
    <property type="entry name" value="Ig_PIFI"/>
</dbReference>
<proteinExistence type="predicted"/>
<dbReference type="InParanoid" id="A0A7N2LMX7"/>
<name>A0A7N2LMX7_QUELO</name>
<evidence type="ECO:0000313" key="3">
    <source>
        <dbReference type="Proteomes" id="UP000594261"/>
    </source>
</evidence>
<keyword evidence="3" id="KW-1185">Reference proteome</keyword>